<dbReference type="Proteomes" id="UP001501594">
    <property type="component" value="Unassembled WGS sequence"/>
</dbReference>
<sequence length="209" mass="21350">MTATEARPTPSGAPEMPSVPSSLYRRILRRETHSSRSGAAIVVLVLLALVAGYVGVEAVYAALGLPALLFSPVDVLASLLSAATGQAGLVIAVGIVTALAGLLLVVLGITSARRGRHTIDDPRVAVVVDDQVIAAALSRSARMAAGLAPGQVSTWVSRRDARVTITPASGVRVDVESVLAAARDELEAGGYQPAVTPDVRLTSSGRLGA</sequence>
<comment type="caution">
    <text evidence="2">The sequence shown here is derived from an EMBL/GenBank/DDBJ whole genome shotgun (WGS) entry which is preliminary data.</text>
</comment>
<evidence type="ECO:0000313" key="2">
    <source>
        <dbReference type="EMBL" id="GAA4267355.1"/>
    </source>
</evidence>
<feature type="transmembrane region" description="Helical" evidence="1">
    <location>
        <begin position="83"/>
        <end position="107"/>
    </location>
</feature>
<dbReference type="RefSeq" id="WP_344797580.1">
    <property type="nucleotide sequence ID" value="NZ_BAABAU010000004.1"/>
</dbReference>
<evidence type="ECO:0000313" key="3">
    <source>
        <dbReference type="Proteomes" id="UP001501594"/>
    </source>
</evidence>
<keyword evidence="1" id="KW-0472">Membrane</keyword>
<evidence type="ECO:0008006" key="4">
    <source>
        <dbReference type="Google" id="ProtNLM"/>
    </source>
</evidence>
<organism evidence="2 3">
    <name type="scientific">Frondihabitans peucedani</name>
    <dbReference type="NCBI Taxonomy" id="598626"/>
    <lineage>
        <taxon>Bacteria</taxon>
        <taxon>Bacillati</taxon>
        <taxon>Actinomycetota</taxon>
        <taxon>Actinomycetes</taxon>
        <taxon>Micrococcales</taxon>
        <taxon>Microbacteriaceae</taxon>
        <taxon>Frondihabitans</taxon>
    </lineage>
</organism>
<protein>
    <recommendedName>
        <fullName evidence="4">DNA/RNA endonuclease G</fullName>
    </recommendedName>
</protein>
<reference evidence="3" key="1">
    <citation type="journal article" date="2019" name="Int. J. Syst. Evol. Microbiol.">
        <title>The Global Catalogue of Microorganisms (GCM) 10K type strain sequencing project: providing services to taxonomists for standard genome sequencing and annotation.</title>
        <authorList>
            <consortium name="The Broad Institute Genomics Platform"/>
            <consortium name="The Broad Institute Genome Sequencing Center for Infectious Disease"/>
            <person name="Wu L."/>
            <person name="Ma J."/>
        </authorList>
    </citation>
    <scope>NUCLEOTIDE SEQUENCE [LARGE SCALE GENOMIC DNA]</scope>
    <source>
        <strain evidence="3">JCM 17442</strain>
    </source>
</reference>
<dbReference type="EMBL" id="BAABAU010000004">
    <property type="protein sequence ID" value="GAA4267355.1"/>
    <property type="molecule type" value="Genomic_DNA"/>
</dbReference>
<keyword evidence="1" id="KW-0812">Transmembrane</keyword>
<keyword evidence="1" id="KW-1133">Transmembrane helix</keyword>
<accession>A0ABP8E5T6</accession>
<proteinExistence type="predicted"/>
<evidence type="ECO:0000256" key="1">
    <source>
        <dbReference type="SAM" id="Phobius"/>
    </source>
</evidence>
<feature type="transmembrane region" description="Helical" evidence="1">
    <location>
        <begin position="39"/>
        <end position="63"/>
    </location>
</feature>
<keyword evidence="3" id="KW-1185">Reference proteome</keyword>
<name>A0ABP8E5T6_9MICO</name>
<gene>
    <name evidence="2" type="ORF">GCM10022256_29670</name>
</gene>